<feature type="transmembrane region" description="Helical" evidence="5">
    <location>
        <begin position="278"/>
        <end position="298"/>
    </location>
</feature>
<dbReference type="InterPro" id="IPR009915">
    <property type="entry name" value="NnrU_dom"/>
</dbReference>
<dbReference type="Pfam" id="PF07298">
    <property type="entry name" value="NnrU"/>
    <property type="match status" value="1"/>
</dbReference>
<comment type="subcellular location">
    <subcellularLocation>
        <location evidence="1">Membrane</location>
        <topology evidence="1">Multi-pass membrane protein</topology>
    </subcellularLocation>
</comment>
<evidence type="ECO:0000313" key="7">
    <source>
        <dbReference type="EMBL" id="AAC45376.1"/>
    </source>
</evidence>
<accession>O06849</accession>
<evidence type="ECO:0000259" key="6">
    <source>
        <dbReference type="Pfam" id="PF07298"/>
    </source>
</evidence>
<evidence type="ECO:0000256" key="4">
    <source>
        <dbReference type="ARBA" id="ARBA00023136"/>
    </source>
</evidence>
<keyword evidence="3 5" id="KW-1133">Transmembrane helix</keyword>
<protein>
    <submittedName>
        <fullName evidence="7">NnrU</fullName>
    </submittedName>
</protein>
<keyword evidence="2 5" id="KW-0812">Transmembrane</keyword>
<organism evidence="7">
    <name type="scientific">Cereibacter sphaeroides</name>
    <name type="common">Rhodobacter sphaeroides</name>
    <dbReference type="NCBI Taxonomy" id="1063"/>
    <lineage>
        <taxon>Bacteria</taxon>
        <taxon>Pseudomonadati</taxon>
        <taxon>Pseudomonadota</taxon>
        <taxon>Alphaproteobacteria</taxon>
        <taxon>Rhodobacterales</taxon>
        <taxon>Paracoccaceae</taxon>
        <taxon>Cereibacter</taxon>
    </lineage>
</organism>
<name>O06849_CERSP</name>
<feature type="transmembrane region" description="Helical" evidence="5">
    <location>
        <begin position="9"/>
        <end position="35"/>
    </location>
</feature>
<dbReference type="GO" id="GO:0016020">
    <property type="term" value="C:membrane"/>
    <property type="evidence" value="ECO:0007669"/>
    <property type="project" value="UniProtKB-SubCell"/>
</dbReference>
<sequence>MSRQRRVTLLLYPFGAGARTVNLFFASLILSWVGLPVLSPAWSVLGGMMLGIPASHLFAGHIVRLMERAETRLDRLDRICGGACGLLRIAPAAGAARRARAADRPSGPRLYFALYGTVSLLVLAWVIVAAGRAPYVELWPQTPAPRWVPNVTSPIFWTLVVLGIRLPWPWTLGGQRAARFDPDRPGFAAVTRHPLLIALMLWSFAHLFPNGDLAHVILFGSFFGLSLAAIPMFDARARRALPHCEAWDAFRATSIFSLRPLLNPEWLKQGEDHLIPRLLAIVAFWATALALHPILLGVSPLPH</sequence>
<evidence type="ECO:0000256" key="2">
    <source>
        <dbReference type="ARBA" id="ARBA00022692"/>
    </source>
</evidence>
<feature type="transmembrane region" description="Helical" evidence="5">
    <location>
        <begin position="189"/>
        <end position="208"/>
    </location>
</feature>
<evidence type="ECO:0000256" key="1">
    <source>
        <dbReference type="ARBA" id="ARBA00004141"/>
    </source>
</evidence>
<evidence type="ECO:0000256" key="5">
    <source>
        <dbReference type="SAM" id="Phobius"/>
    </source>
</evidence>
<feature type="transmembrane region" description="Helical" evidence="5">
    <location>
        <begin position="41"/>
        <end position="63"/>
    </location>
</feature>
<dbReference type="AlphaFoldDB" id="O06849"/>
<dbReference type="EMBL" id="AF000233">
    <property type="protein sequence ID" value="AAC45376.1"/>
    <property type="molecule type" value="Genomic_DNA"/>
</dbReference>
<reference evidence="7" key="1">
    <citation type="journal article" date="1997" name="J. Bacteriol.">
        <title>Characterization of the nitric oxide reductase-encoding region in Rhodobacter sphaeroides 2.4.3.</title>
        <authorList>
            <person name="Bartnikas T.B."/>
            <person name="Tosques I.E."/>
            <person name="Laratta W.P."/>
            <person name="Shi J."/>
            <person name="Shapleigh J.P."/>
        </authorList>
    </citation>
    <scope>NUCLEOTIDE SEQUENCE</scope>
    <source>
        <strain evidence="7">2.4.3</strain>
    </source>
</reference>
<evidence type="ECO:0000256" key="3">
    <source>
        <dbReference type="ARBA" id="ARBA00022989"/>
    </source>
</evidence>
<feature type="transmembrane region" description="Helical" evidence="5">
    <location>
        <begin position="110"/>
        <end position="131"/>
    </location>
</feature>
<gene>
    <name evidence="7" type="primary">nnrU</name>
</gene>
<keyword evidence="4 5" id="KW-0472">Membrane</keyword>
<proteinExistence type="predicted"/>
<feature type="domain" description="NnrU" evidence="6">
    <location>
        <begin position="96"/>
        <end position="300"/>
    </location>
</feature>
<feature type="transmembrane region" description="Helical" evidence="5">
    <location>
        <begin position="151"/>
        <end position="168"/>
    </location>
</feature>
<feature type="transmembrane region" description="Helical" evidence="5">
    <location>
        <begin position="214"/>
        <end position="233"/>
    </location>
</feature>